<dbReference type="RefSeq" id="WP_173290010.1">
    <property type="nucleotide sequence ID" value="NZ_AP021888.1"/>
</dbReference>
<comment type="similarity">
    <text evidence="1">Belongs to the SCO1/2 family.</text>
</comment>
<dbReference type="SUPFAM" id="SSF52833">
    <property type="entry name" value="Thioredoxin-like"/>
    <property type="match status" value="1"/>
</dbReference>
<keyword evidence="2 3" id="KW-0186">Copper</keyword>
<dbReference type="Pfam" id="PF02630">
    <property type="entry name" value="SCO1-SenC"/>
    <property type="match status" value="1"/>
</dbReference>
<keyword evidence="5" id="KW-0472">Membrane</keyword>
<evidence type="ECO:0000259" key="6">
    <source>
        <dbReference type="PROSITE" id="PS51352"/>
    </source>
</evidence>
<feature type="transmembrane region" description="Helical" evidence="5">
    <location>
        <begin position="9"/>
        <end position="29"/>
    </location>
</feature>
<proteinExistence type="inferred from homology"/>
<evidence type="ECO:0000313" key="8">
    <source>
        <dbReference type="Proteomes" id="UP000501466"/>
    </source>
</evidence>
<keyword evidence="5" id="KW-1133">Transmembrane helix</keyword>
<reference evidence="8" key="1">
    <citation type="submission" date="2019-11" db="EMBL/GenBank/DDBJ databases">
        <title>Isolation and characterization of two novel species in the genus Thiomicrorhabdus.</title>
        <authorList>
            <person name="Mochizuki J."/>
            <person name="Kojima H."/>
            <person name="Fukui M."/>
        </authorList>
    </citation>
    <scope>NUCLEOTIDE SEQUENCE [LARGE SCALE GENOMIC DNA]</scope>
    <source>
        <strain evidence="8">AkT22</strain>
    </source>
</reference>
<dbReference type="EMBL" id="AP021888">
    <property type="protein sequence ID" value="BBP42514.1"/>
    <property type="molecule type" value="Genomic_DNA"/>
</dbReference>
<dbReference type="KEGG" id="tzo:THMIRHAT_02600"/>
<feature type="domain" description="Thioredoxin" evidence="6">
    <location>
        <begin position="37"/>
        <end position="200"/>
    </location>
</feature>
<dbReference type="InterPro" id="IPR003782">
    <property type="entry name" value="SCO1/SenC"/>
</dbReference>
<dbReference type="CDD" id="cd02968">
    <property type="entry name" value="SCO"/>
    <property type="match status" value="1"/>
</dbReference>
<dbReference type="GO" id="GO:0046872">
    <property type="term" value="F:metal ion binding"/>
    <property type="evidence" value="ECO:0007669"/>
    <property type="project" value="UniProtKB-KW"/>
</dbReference>
<dbReference type="PROSITE" id="PS51352">
    <property type="entry name" value="THIOREDOXIN_2"/>
    <property type="match status" value="1"/>
</dbReference>
<feature type="binding site" evidence="3">
    <location>
        <position position="164"/>
    </location>
    <ligand>
        <name>Cu cation</name>
        <dbReference type="ChEBI" id="CHEBI:23378"/>
    </ligand>
</feature>
<accession>A0A6F8PKC8</accession>
<dbReference type="PANTHER" id="PTHR12151">
    <property type="entry name" value="ELECTRON TRANSPORT PROTIN SCO1/SENC FAMILY MEMBER"/>
    <property type="match status" value="1"/>
</dbReference>
<feature type="binding site" evidence="3">
    <location>
        <position position="75"/>
    </location>
    <ligand>
        <name>Cu cation</name>
        <dbReference type="ChEBI" id="CHEBI:23378"/>
    </ligand>
</feature>
<gene>
    <name evidence="7" type="ORF">THMIRHAT_02600</name>
</gene>
<evidence type="ECO:0000256" key="2">
    <source>
        <dbReference type="ARBA" id="ARBA00023008"/>
    </source>
</evidence>
<evidence type="ECO:0000256" key="1">
    <source>
        <dbReference type="ARBA" id="ARBA00010996"/>
    </source>
</evidence>
<feature type="binding site" evidence="3">
    <location>
        <position position="79"/>
    </location>
    <ligand>
        <name>Cu cation</name>
        <dbReference type="ChEBI" id="CHEBI:23378"/>
    </ligand>
</feature>
<dbReference type="PANTHER" id="PTHR12151:SF25">
    <property type="entry name" value="LINALOOL DEHYDRATASE_ISOMERASE DOMAIN-CONTAINING PROTEIN"/>
    <property type="match status" value="1"/>
</dbReference>
<evidence type="ECO:0000256" key="4">
    <source>
        <dbReference type="PIRSR" id="PIRSR603782-2"/>
    </source>
</evidence>
<sequence>MKLFPSKAWIFYILTALAFMAMPVVFFYMNSAQLYGLSVDRIAPDFILKDTQGNPHTLSQHRGRFVYLYFGYLNCNEVCHNQVGVMFNLHHQSHMDNVDFIFITMDPKRDSNKMLNQYFNQFGDNFYALTAESMAQIQVIANQYQAYFFAEGKADPKKDYEISHPGNIFLIDPDGRLKVIYPNQFLRYDNMLTDLKFLNQSFNPQLNSRSQP</sequence>
<dbReference type="InterPro" id="IPR013766">
    <property type="entry name" value="Thioredoxin_domain"/>
</dbReference>
<dbReference type="InterPro" id="IPR036249">
    <property type="entry name" value="Thioredoxin-like_sf"/>
</dbReference>
<name>A0A6F8PKC8_9GAMM</name>
<feature type="disulfide bond" description="Redox-active" evidence="4">
    <location>
        <begin position="75"/>
        <end position="79"/>
    </location>
</feature>
<organism evidence="7 8">
    <name type="scientific">Thiosulfativibrio zosterae</name>
    <dbReference type="NCBI Taxonomy" id="2675053"/>
    <lineage>
        <taxon>Bacteria</taxon>
        <taxon>Pseudomonadati</taxon>
        <taxon>Pseudomonadota</taxon>
        <taxon>Gammaproteobacteria</taxon>
        <taxon>Thiotrichales</taxon>
        <taxon>Piscirickettsiaceae</taxon>
        <taxon>Thiosulfativibrio</taxon>
    </lineage>
</organism>
<keyword evidence="5" id="KW-0812">Transmembrane</keyword>
<protein>
    <recommendedName>
        <fullName evidence="6">Thioredoxin domain-containing protein</fullName>
    </recommendedName>
</protein>
<keyword evidence="4" id="KW-1015">Disulfide bond</keyword>
<dbReference type="Gene3D" id="3.40.30.10">
    <property type="entry name" value="Glutaredoxin"/>
    <property type="match status" value="1"/>
</dbReference>
<evidence type="ECO:0000313" key="7">
    <source>
        <dbReference type="EMBL" id="BBP42514.1"/>
    </source>
</evidence>
<dbReference type="AlphaFoldDB" id="A0A6F8PKC8"/>
<keyword evidence="3" id="KW-0479">Metal-binding</keyword>
<evidence type="ECO:0000256" key="3">
    <source>
        <dbReference type="PIRSR" id="PIRSR603782-1"/>
    </source>
</evidence>
<evidence type="ECO:0000256" key="5">
    <source>
        <dbReference type="SAM" id="Phobius"/>
    </source>
</evidence>
<dbReference type="Proteomes" id="UP000501466">
    <property type="component" value="Chromosome"/>
</dbReference>
<keyword evidence="8" id="KW-1185">Reference proteome</keyword>